<name>A0A2T6BKD6_9RHOB</name>
<dbReference type="PANTHER" id="PTHR36121">
    <property type="entry name" value="PROTEIN SXY"/>
    <property type="match status" value="1"/>
</dbReference>
<dbReference type="Gene3D" id="3.30.1460.30">
    <property type="entry name" value="YgaC/TfoX-N like chaperone"/>
    <property type="match status" value="1"/>
</dbReference>
<dbReference type="Proteomes" id="UP000243978">
    <property type="component" value="Unassembled WGS sequence"/>
</dbReference>
<feature type="domain" description="TfoX N-terminal" evidence="1">
    <location>
        <begin position="13"/>
        <end position="106"/>
    </location>
</feature>
<dbReference type="Pfam" id="PF04993">
    <property type="entry name" value="TfoX_N"/>
    <property type="match status" value="1"/>
</dbReference>
<organism evidence="2 3">
    <name type="scientific">Litoreibacter ponti</name>
    <dbReference type="NCBI Taxonomy" id="1510457"/>
    <lineage>
        <taxon>Bacteria</taxon>
        <taxon>Pseudomonadati</taxon>
        <taxon>Pseudomonadota</taxon>
        <taxon>Alphaproteobacteria</taxon>
        <taxon>Rhodobacterales</taxon>
        <taxon>Roseobacteraceae</taxon>
        <taxon>Litoreibacter</taxon>
    </lineage>
</organism>
<sequence length="107" mass="11827">MSVSEADIAFALELFDGLPAITTRKMMGGLCLYSEGTIFALLYSDGTLFIKGAGEFQQEIEELGGVRWTYTRDNGKVTSMPYWSIPDQFLDDPAEAQALARRALSHL</sequence>
<evidence type="ECO:0000259" key="1">
    <source>
        <dbReference type="Pfam" id="PF04993"/>
    </source>
</evidence>
<dbReference type="SUPFAM" id="SSF159894">
    <property type="entry name" value="YgaC/TfoX-N like"/>
    <property type="match status" value="1"/>
</dbReference>
<evidence type="ECO:0000313" key="3">
    <source>
        <dbReference type="Proteomes" id="UP000243978"/>
    </source>
</evidence>
<dbReference type="RefSeq" id="WP_107844709.1">
    <property type="nucleotide sequence ID" value="NZ_QBKS01000001.1"/>
</dbReference>
<comment type="caution">
    <text evidence="2">The sequence shown here is derived from an EMBL/GenBank/DDBJ whole genome shotgun (WGS) entry which is preliminary data.</text>
</comment>
<dbReference type="AlphaFoldDB" id="A0A2T6BKD6"/>
<dbReference type="PANTHER" id="PTHR36121:SF1">
    <property type="entry name" value="PROTEIN SXY"/>
    <property type="match status" value="1"/>
</dbReference>
<keyword evidence="3" id="KW-1185">Reference proteome</keyword>
<protein>
    <submittedName>
        <fullName evidence="2">DNA transformation protein</fullName>
    </submittedName>
</protein>
<reference evidence="2 3" key="1">
    <citation type="submission" date="2018-04" db="EMBL/GenBank/DDBJ databases">
        <title>Genomic Encyclopedia of Archaeal and Bacterial Type Strains, Phase II (KMG-II): from individual species to whole genera.</title>
        <authorList>
            <person name="Goeker M."/>
        </authorList>
    </citation>
    <scope>NUCLEOTIDE SEQUENCE [LARGE SCALE GENOMIC DNA]</scope>
    <source>
        <strain evidence="2 3">DSM 100977</strain>
    </source>
</reference>
<evidence type="ECO:0000313" key="2">
    <source>
        <dbReference type="EMBL" id="PTX56518.1"/>
    </source>
</evidence>
<dbReference type="EMBL" id="QBKS01000001">
    <property type="protein sequence ID" value="PTX56518.1"/>
    <property type="molecule type" value="Genomic_DNA"/>
</dbReference>
<dbReference type="InterPro" id="IPR007076">
    <property type="entry name" value="TfoX_N"/>
</dbReference>
<proteinExistence type="predicted"/>
<gene>
    <name evidence="2" type="ORF">C8N43_1177</name>
</gene>
<dbReference type="OrthoDB" id="1524907at2"/>
<dbReference type="InterPro" id="IPR047525">
    <property type="entry name" value="TfoX-like"/>
</dbReference>
<accession>A0A2T6BKD6</accession>